<reference evidence="1 2" key="1">
    <citation type="submission" date="2019-01" db="EMBL/GenBank/DDBJ databases">
        <title>Sequencing of cultivated peanut Arachis hypogaea provides insights into genome evolution and oil improvement.</title>
        <authorList>
            <person name="Chen X."/>
        </authorList>
    </citation>
    <scope>NUCLEOTIDE SEQUENCE [LARGE SCALE GENOMIC DNA]</scope>
    <source>
        <strain evidence="2">cv. Fuhuasheng</strain>
        <tissue evidence="1">Leaves</tissue>
    </source>
</reference>
<evidence type="ECO:0000313" key="1">
    <source>
        <dbReference type="EMBL" id="RYR41314.1"/>
    </source>
</evidence>
<evidence type="ECO:0000313" key="2">
    <source>
        <dbReference type="Proteomes" id="UP000289738"/>
    </source>
</evidence>
<accession>A0A445BRK6</accession>
<dbReference type="GO" id="GO:0005634">
    <property type="term" value="C:nucleus"/>
    <property type="evidence" value="ECO:0007669"/>
    <property type="project" value="TreeGrafter"/>
</dbReference>
<dbReference type="PANTHER" id="PTHR16266">
    <property type="entry name" value="WD REPEAT DOMAIN 9"/>
    <property type="match status" value="1"/>
</dbReference>
<dbReference type="Gene3D" id="2.130.10.10">
    <property type="entry name" value="YVTN repeat-like/Quinoprotein amine dehydrogenase"/>
    <property type="match status" value="1"/>
</dbReference>
<protein>
    <submittedName>
        <fullName evidence="1">Uncharacterized protein</fullName>
    </submittedName>
</protein>
<comment type="caution">
    <text evidence="1">The sequence shown here is derived from an EMBL/GenBank/DDBJ whole genome shotgun (WGS) entry which is preliminary data.</text>
</comment>
<organism evidence="1 2">
    <name type="scientific">Arachis hypogaea</name>
    <name type="common">Peanut</name>
    <dbReference type="NCBI Taxonomy" id="3818"/>
    <lineage>
        <taxon>Eukaryota</taxon>
        <taxon>Viridiplantae</taxon>
        <taxon>Streptophyta</taxon>
        <taxon>Embryophyta</taxon>
        <taxon>Tracheophyta</taxon>
        <taxon>Spermatophyta</taxon>
        <taxon>Magnoliopsida</taxon>
        <taxon>eudicotyledons</taxon>
        <taxon>Gunneridae</taxon>
        <taxon>Pentapetalae</taxon>
        <taxon>rosids</taxon>
        <taxon>fabids</taxon>
        <taxon>Fabales</taxon>
        <taxon>Fabaceae</taxon>
        <taxon>Papilionoideae</taxon>
        <taxon>50 kb inversion clade</taxon>
        <taxon>dalbergioids sensu lato</taxon>
        <taxon>Dalbergieae</taxon>
        <taxon>Pterocarpus clade</taxon>
        <taxon>Arachis</taxon>
    </lineage>
</organism>
<gene>
    <name evidence="1" type="ORF">Ahy_A08g037717</name>
</gene>
<keyword evidence="2" id="KW-1185">Reference proteome</keyword>
<dbReference type="InterPro" id="IPR015943">
    <property type="entry name" value="WD40/YVTN_repeat-like_dom_sf"/>
</dbReference>
<dbReference type="AlphaFoldDB" id="A0A445BRK6"/>
<dbReference type="EMBL" id="SDMP01000008">
    <property type="protein sequence ID" value="RYR41314.1"/>
    <property type="molecule type" value="Genomic_DNA"/>
</dbReference>
<name>A0A445BRK6_ARAHY</name>
<sequence length="294" mass="33398">MESKPNSAGPQFSKQFPKKFCILNLVVLEVLDDSDSSIRELALSMLVEMLKKPGFSEYNKRLFYLSVYSFQKDAMESSVEIVIEKLLNVTKDRVPKVSSIVMFIKFRPVFMSQMKQSTVFVTGNANGTVFVTDSSDNLARVWNACKLSVDDTKQLNHEIDVLSRHENDVNYVQFSGCAVASRFSISENWKGENLPKFKNSWLNHDNIVTCSRDGSAIIWIPKSRRSHGKSGRWTRAYHLRVPPPPMPPQPQRDGPCQRTLHIPRGVNMIVWSLDNRFVLVAIMGEKTLVVAKTV</sequence>
<dbReference type="SUPFAM" id="SSF50978">
    <property type="entry name" value="WD40 repeat-like"/>
    <property type="match status" value="1"/>
</dbReference>
<dbReference type="Proteomes" id="UP000289738">
    <property type="component" value="Chromosome A08"/>
</dbReference>
<dbReference type="GO" id="GO:0007010">
    <property type="term" value="P:cytoskeleton organization"/>
    <property type="evidence" value="ECO:0007669"/>
    <property type="project" value="TreeGrafter"/>
</dbReference>
<dbReference type="STRING" id="3818.A0A445BRK6"/>
<dbReference type="InterPro" id="IPR052060">
    <property type="entry name" value="Bromo_WD_repeat"/>
</dbReference>
<dbReference type="GO" id="GO:0008360">
    <property type="term" value="P:regulation of cell shape"/>
    <property type="evidence" value="ECO:0007669"/>
    <property type="project" value="TreeGrafter"/>
</dbReference>
<dbReference type="PANTHER" id="PTHR16266:SF17">
    <property type="entry name" value="BRWD3"/>
    <property type="match status" value="1"/>
</dbReference>
<dbReference type="GO" id="GO:0006357">
    <property type="term" value="P:regulation of transcription by RNA polymerase II"/>
    <property type="evidence" value="ECO:0007669"/>
    <property type="project" value="TreeGrafter"/>
</dbReference>
<proteinExistence type="predicted"/>
<dbReference type="InterPro" id="IPR036322">
    <property type="entry name" value="WD40_repeat_dom_sf"/>
</dbReference>